<reference evidence="2 3" key="1">
    <citation type="submission" date="2012-04" db="EMBL/GenBank/DDBJ databases">
        <title>The Genome Sequence of Saprolegnia declina VS20.</title>
        <authorList>
            <consortium name="The Broad Institute Genome Sequencing Platform"/>
            <person name="Russ C."/>
            <person name="Nusbaum C."/>
            <person name="Tyler B."/>
            <person name="van West P."/>
            <person name="Dieguez-Uribeondo J."/>
            <person name="de Bruijn I."/>
            <person name="Tripathy S."/>
            <person name="Jiang R."/>
            <person name="Young S.K."/>
            <person name="Zeng Q."/>
            <person name="Gargeya S."/>
            <person name="Fitzgerald M."/>
            <person name="Haas B."/>
            <person name="Abouelleil A."/>
            <person name="Alvarado L."/>
            <person name="Arachchi H.M."/>
            <person name="Berlin A."/>
            <person name="Chapman S.B."/>
            <person name="Goldberg J."/>
            <person name="Griggs A."/>
            <person name="Gujja S."/>
            <person name="Hansen M."/>
            <person name="Howarth C."/>
            <person name="Imamovic A."/>
            <person name="Larimer J."/>
            <person name="McCowen C."/>
            <person name="Montmayeur A."/>
            <person name="Murphy C."/>
            <person name="Neiman D."/>
            <person name="Pearson M."/>
            <person name="Priest M."/>
            <person name="Roberts A."/>
            <person name="Saif S."/>
            <person name="Shea T."/>
            <person name="Sisk P."/>
            <person name="Sykes S."/>
            <person name="Wortman J."/>
            <person name="Nusbaum C."/>
            <person name="Birren B."/>
        </authorList>
    </citation>
    <scope>NUCLEOTIDE SEQUENCE [LARGE SCALE GENOMIC DNA]</scope>
    <source>
        <strain evidence="2 3">VS20</strain>
    </source>
</reference>
<keyword evidence="3" id="KW-1185">Reference proteome</keyword>
<dbReference type="AlphaFoldDB" id="T0S0Z7"/>
<dbReference type="EMBL" id="JH767147">
    <property type="protein sequence ID" value="EQC36417.1"/>
    <property type="molecule type" value="Genomic_DNA"/>
</dbReference>
<dbReference type="Proteomes" id="UP000030762">
    <property type="component" value="Unassembled WGS sequence"/>
</dbReference>
<evidence type="ECO:0000313" key="2">
    <source>
        <dbReference type="EMBL" id="EQC36417.1"/>
    </source>
</evidence>
<dbReference type="GeneID" id="19946601"/>
<sequence length="78" mass="8138">MSSPCAFNAANVQILEMDLSLVHDGAFASSAFDAAFVTLHAAHPTTSWIALDSINLSSSSVSKNAPNTPTKAHAPRRA</sequence>
<name>T0S0Z7_SAPDV</name>
<protein>
    <submittedName>
        <fullName evidence="2">Uncharacterized protein</fullName>
    </submittedName>
</protein>
<dbReference type="RefSeq" id="XP_008609838.1">
    <property type="nucleotide sequence ID" value="XM_008611616.1"/>
</dbReference>
<evidence type="ECO:0000313" key="3">
    <source>
        <dbReference type="Proteomes" id="UP000030762"/>
    </source>
</evidence>
<feature type="region of interest" description="Disordered" evidence="1">
    <location>
        <begin position="58"/>
        <end position="78"/>
    </location>
</feature>
<dbReference type="OMA" id="THPATSW"/>
<evidence type="ECO:0000256" key="1">
    <source>
        <dbReference type="SAM" id="MobiDB-lite"/>
    </source>
</evidence>
<gene>
    <name evidence="2" type="ORF">SDRG_05874</name>
</gene>
<proteinExistence type="predicted"/>
<organism evidence="2 3">
    <name type="scientific">Saprolegnia diclina (strain VS20)</name>
    <dbReference type="NCBI Taxonomy" id="1156394"/>
    <lineage>
        <taxon>Eukaryota</taxon>
        <taxon>Sar</taxon>
        <taxon>Stramenopiles</taxon>
        <taxon>Oomycota</taxon>
        <taxon>Saprolegniomycetes</taxon>
        <taxon>Saprolegniales</taxon>
        <taxon>Saprolegniaceae</taxon>
        <taxon>Saprolegnia</taxon>
    </lineage>
</organism>
<dbReference type="VEuPathDB" id="FungiDB:SDRG_05874"/>
<dbReference type="InParanoid" id="T0S0Z7"/>
<accession>T0S0Z7</accession>